<dbReference type="Pfam" id="PF05045">
    <property type="entry name" value="RgpF"/>
    <property type="match status" value="1"/>
</dbReference>
<evidence type="ECO:0000313" key="1">
    <source>
        <dbReference type="EMBL" id="MCV2870445.1"/>
    </source>
</evidence>
<dbReference type="RefSeq" id="WP_263736122.1">
    <property type="nucleotide sequence ID" value="NZ_JAOWKY010000006.1"/>
</dbReference>
<reference evidence="1 2" key="1">
    <citation type="submission" date="2022-10" db="EMBL/GenBank/DDBJ databases">
        <title>Defluviimonas sp. nov., isolated from ocean surface water.</title>
        <authorList>
            <person name="He W."/>
            <person name="Wang L."/>
            <person name="Zhang D.-F."/>
        </authorList>
    </citation>
    <scope>NUCLEOTIDE SEQUENCE [LARGE SCALE GENOMIC DNA]</scope>
    <source>
        <strain evidence="1 2">WL0002</strain>
    </source>
</reference>
<protein>
    <submittedName>
        <fullName evidence="1">Rhamnan synthesis F family protein</fullName>
    </submittedName>
</protein>
<sequence>MTPLWKIRRELTRIWRQLVFLPMHPVEQAWFRLHPMLFPGVCRVHQGDQRPAKDIAVFLIHQPRGLQETVIATCRHLGASGYAVHLVSNARLEPHSVQRLRPLCSRIIERPNHGYDFGGYRAAILRLLEEGTTPENLLLLNDSVWFPALKGCDLLDRLRQLEADVTGPVHYRHRTARRSHLQSYMVNFSARAFQSEAFRDFWTGYAMSNNKVRTIRNGEMRLTHALREAGLGIGAVHEAHVDPDLRRLSCGDRTDLPRLAQATELASEAGFDPGRWSDGGEDRNGGSTYLLSQHPRMTFGFLGFPILKKDRTAIYRAQRAALLGPAASDLRDMMEPEVLAAVRDWDG</sequence>
<name>A0ABT2ZHC6_9RHOB</name>
<comment type="caution">
    <text evidence="1">The sequence shown here is derived from an EMBL/GenBank/DDBJ whole genome shotgun (WGS) entry which is preliminary data.</text>
</comment>
<dbReference type="Proteomes" id="UP001652542">
    <property type="component" value="Unassembled WGS sequence"/>
</dbReference>
<accession>A0ABT2ZHC6</accession>
<proteinExistence type="predicted"/>
<evidence type="ECO:0000313" key="2">
    <source>
        <dbReference type="Proteomes" id="UP001652542"/>
    </source>
</evidence>
<dbReference type="InterPro" id="IPR007739">
    <property type="entry name" value="RgpF"/>
</dbReference>
<dbReference type="EMBL" id="JAOWKY010000006">
    <property type="protein sequence ID" value="MCV2870445.1"/>
    <property type="molecule type" value="Genomic_DNA"/>
</dbReference>
<gene>
    <name evidence="1" type="ORF">OEW28_17675</name>
</gene>
<organism evidence="1 2">
    <name type="scientific">Albidovulum marisflavi</name>
    <dbReference type="NCBI Taxonomy" id="2984159"/>
    <lineage>
        <taxon>Bacteria</taxon>
        <taxon>Pseudomonadati</taxon>
        <taxon>Pseudomonadota</taxon>
        <taxon>Alphaproteobacteria</taxon>
        <taxon>Rhodobacterales</taxon>
        <taxon>Paracoccaceae</taxon>
        <taxon>Albidovulum</taxon>
    </lineage>
</organism>
<keyword evidence="2" id="KW-1185">Reference proteome</keyword>